<dbReference type="EMBL" id="JAUTBA010000001">
    <property type="protein sequence ID" value="MDQ1149638.1"/>
    <property type="molecule type" value="Genomic_DNA"/>
</dbReference>
<evidence type="ECO:0000313" key="3">
    <source>
        <dbReference type="Proteomes" id="UP001244640"/>
    </source>
</evidence>
<evidence type="ECO:0000313" key="2">
    <source>
        <dbReference type="EMBL" id="MDQ1149638.1"/>
    </source>
</evidence>
<gene>
    <name evidence="2" type="ORF">QE382_001622</name>
</gene>
<feature type="transmembrane region" description="Helical" evidence="1">
    <location>
        <begin position="12"/>
        <end position="35"/>
    </location>
</feature>
<reference evidence="2 3" key="1">
    <citation type="submission" date="2023-07" db="EMBL/GenBank/DDBJ databases">
        <title>Functional and genomic diversity of the sorghum phyllosphere microbiome.</title>
        <authorList>
            <person name="Shade A."/>
        </authorList>
    </citation>
    <scope>NUCLEOTIDE SEQUENCE [LARGE SCALE GENOMIC DNA]</scope>
    <source>
        <strain evidence="2 3">SORGH_AS_0892</strain>
    </source>
</reference>
<name>A0ABU0U5Z0_9SPHI</name>
<comment type="caution">
    <text evidence="2">The sequence shown here is derived from an EMBL/GenBank/DDBJ whole genome shotgun (WGS) entry which is preliminary data.</text>
</comment>
<keyword evidence="1" id="KW-0472">Membrane</keyword>
<sequence>MVSILNDHINSHIVMGLGSSIILFLIREILILHVLSFPDLSLLVRHNYISFGKVNVFVPIFHFLVEYDLIVRE</sequence>
<keyword evidence="3" id="KW-1185">Reference proteome</keyword>
<protein>
    <submittedName>
        <fullName evidence="2">Uncharacterized protein</fullName>
    </submittedName>
</protein>
<organism evidence="2 3">
    <name type="scientific">Sphingobacterium zeae</name>
    <dbReference type="NCBI Taxonomy" id="1776859"/>
    <lineage>
        <taxon>Bacteria</taxon>
        <taxon>Pseudomonadati</taxon>
        <taxon>Bacteroidota</taxon>
        <taxon>Sphingobacteriia</taxon>
        <taxon>Sphingobacteriales</taxon>
        <taxon>Sphingobacteriaceae</taxon>
        <taxon>Sphingobacterium</taxon>
    </lineage>
</organism>
<dbReference type="Proteomes" id="UP001244640">
    <property type="component" value="Unassembled WGS sequence"/>
</dbReference>
<proteinExistence type="predicted"/>
<keyword evidence="1" id="KW-0812">Transmembrane</keyword>
<evidence type="ECO:0000256" key="1">
    <source>
        <dbReference type="SAM" id="Phobius"/>
    </source>
</evidence>
<keyword evidence="1" id="KW-1133">Transmembrane helix</keyword>
<accession>A0ABU0U5Z0</accession>